<name>W4QYP3_HALA3</name>
<dbReference type="PANTHER" id="PTHR37817:SF1">
    <property type="entry name" value="N-ACETYLTRANSFERASE EIS"/>
    <property type="match status" value="1"/>
</dbReference>
<dbReference type="STRING" id="1236973.JCM9157_4012"/>
<accession>W4QYP3</accession>
<dbReference type="EMBL" id="BAUV01000043">
    <property type="protein sequence ID" value="GAE36793.1"/>
    <property type="molecule type" value="Genomic_DNA"/>
</dbReference>
<keyword evidence="2" id="KW-0808">Transferase</keyword>
<gene>
    <name evidence="2" type="ORF">JCM9157_4012</name>
</gene>
<dbReference type="InterPro" id="IPR041380">
    <property type="entry name" value="Acetyltransf_17"/>
</dbReference>
<dbReference type="Pfam" id="PF17668">
    <property type="entry name" value="Acetyltransf_17"/>
    <property type="match status" value="1"/>
</dbReference>
<dbReference type="InterPro" id="IPR051554">
    <property type="entry name" value="Acetyltransferase_Eis"/>
</dbReference>
<dbReference type="eggNOG" id="COG4552">
    <property type="taxonomic scope" value="Bacteria"/>
</dbReference>
<dbReference type="GO" id="GO:0030649">
    <property type="term" value="P:aminoglycoside antibiotic catabolic process"/>
    <property type="evidence" value="ECO:0007669"/>
    <property type="project" value="TreeGrafter"/>
</dbReference>
<dbReference type="GO" id="GO:0034069">
    <property type="term" value="F:aminoglycoside N-acetyltransferase activity"/>
    <property type="evidence" value="ECO:0007669"/>
    <property type="project" value="TreeGrafter"/>
</dbReference>
<protein>
    <submittedName>
        <fullName evidence="2">Acetyltransferase</fullName>
    </submittedName>
</protein>
<organism evidence="2 3">
    <name type="scientific">Halalkalibacter akibai (strain ATCC 43226 / DSM 21942 / CIP 109018 / JCM 9157 / 1139)</name>
    <name type="common">Bacillus akibai</name>
    <dbReference type="NCBI Taxonomy" id="1236973"/>
    <lineage>
        <taxon>Bacteria</taxon>
        <taxon>Bacillati</taxon>
        <taxon>Bacillota</taxon>
        <taxon>Bacilli</taxon>
        <taxon>Bacillales</taxon>
        <taxon>Bacillaceae</taxon>
        <taxon>Halalkalibacter</taxon>
    </lineage>
</organism>
<evidence type="ECO:0000259" key="1">
    <source>
        <dbReference type="PROSITE" id="PS51186"/>
    </source>
</evidence>
<dbReference type="AlphaFoldDB" id="W4QYP3"/>
<dbReference type="Proteomes" id="UP000018896">
    <property type="component" value="Unassembled WGS sequence"/>
</dbReference>
<dbReference type="OrthoDB" id="9768284at2"/>
<reference evidence="2 3" key="1">
    <citation type="journal article" date="2014" name="Genome Announc.">
        <title>Draft Genome Sequences of Three Alkaliphilic Bacillus Strains, Bacillus wakoensis JCM 9140T, Bacillus akibai JCM 9157T, and Bacillus hemicellulosilyticus JCM 9152T.</title>
        <authorList>
            <person name="Yuki M."/>
            <person name="Oshima K."/>
            <person name="Suda W."/>
            <person name="Oshida Y."/>
            <person name="Kitamura K."/>
            <person name="Iida T."/>
            <person name="Hattori M."/>
            <person name="Ohkuma M."/>
        </authorList>
    </citation>
    <scope>NUCLEOTIDE SEQUENCE [LARGE SCALE GENOMIC DNA]</scope>
    <source>
        <strain evidence="2 3">JCM 9157</strain>
    </source>
</reference>
<evidence type="ECO:0000313" key="2">
    <source>
        <dbReference type="EMBL" id="GAE36793.1"/>
    </source>
</evidence>
<dbReference type="InterPro" id="IPR016181">
    <property type="entry name" value="Acyl_CoA_acyltransferase"/>
</dbReference>
<dbReference type="Pfam" id="PF13530">
    <property type="entry name" value="SCP2_2"/>
    <property type="match status" value="1"/>
</dbReference>
<feature type="domain" description="N-acetyltransferase" evidence="1">
    <location>
        <begin position="2"/>
        <end position="149"/>
    </location>
</feature>
<dbReference type="Gene3D" id="3.30.1050.10">
    <property type="entry name" value="SCP2 sterol-binding domain"/>
    <property type="match status" value="1"/>
</dbReference>
<dbReference type="InterPro" id="IPR000182">
    <property type="entry name" value="GNAT_dom"/>
</dbReference>
<dbReference type="RefSeq" id="WP_035666966.1">
    <property type="nucleotide sequence ID" value="NZ_BAUV01000043.1"/>
</dbReference>
<sequence>MTVIKKITEERYQEAIELSEYAFQYKVTPDQMEERVRLLKKHHQLFGIIEEDKLVAKLHFLPLEINLGDKLLKMGGIAGVATYPEYRRSGFVHNLLIHMLNKMKEEGYSLSMLHPFSVPFYRKYGWELFSNKHVVTLKKSDLRFKKSTLGNMKRFSKNPPLDDLQIVYGAYAKRFSGMLKRAEDWWEKLVKNQQIAVYYDEQKEPCGYICYQIANMKMEVEEFVALNGEARRGLWNFICQHDSMVEELEMTLYENEPLLFSLEEPRFKRTITPYFMARIVDVESFLKMYDFNWSDSATEIVLKIDDPHASWNNQSFSITKNGVTVVDDGHKEITLSINALTALLLGYQSWQQLLEIEQIQGSVSDLERFANIIPKRVPFFYDFF</sequence>
<dbReference type="PANTHER" id="PTHR37817">
    <property type="entry name" value="N-ACETYLTRANSFERASE EIS"/>
    <property type="match status" value="1"/>
</dbReference>
<dbReference type="SUPFAM" id="SSF55729">
    <property type="entry name" value="Acyl-CoA N-acyltransferases (Nat)"/>
    <property type="match status" value="1"/>
</dbReference>
<dbReference type="InterPro" id="IPR036527">
    <property type="entry name" value="SCP2_sterol-bd_dom_sf"/>
</dbReference>
<comment type="caution">
    <text evidence="2">The sequence shown here is derived from an EMBL/GenBank/DDBJ whole genome shotgun (WGS) entry which is preliminary data.</text>
</comment>
<dbReference type="SUPFAM" id="SSF55718">
    <property type="entry name" value="SCP-like"/>
    <property type="match status" value="1"/>
</dbReference>
<proteinExistence type="predicted"/>
<dbReference type="Pfam" id="PF13527">
    <property type="entry name" value="Acetyltransf_9"/>
    <property type="match status" value="1"/>
</dbReference>
<keyword evidence="3" id="KW-1185">Reference proteome</keyword>
<dbReference type="InterPro" id="IPR025559">
    <property type="entry name" value="Eis_dom"/>
</dbReference>
<dbReference type="Gene3D" id="3.40.630.30">
    <property type="match status" value="2"/>
</dbReference>
<dbReference type="PROSITE" id="PS51186">
    <property type="entry name" value="GNAT"/>
    <property type="match status" value="1"/>
</dbReference>
<evidence type="ECO:0000313" key="3">
    <source>
        <dbReference type="Proteomes" id="UP000018896"/>
    </source>
</evidence>